<dbReference type="GO" id="GO:0008270">
    <property type="term" value="F:zinc ion binding"/>
    <property type="evidence" value="ECO:0007669"/>
    <property type="project" value="UniProtKB-KW"/>
</dbReference>
<comment type="subcellular location">
    <subcellularLocation>
        <location evidence="1">Nucleus</location>
    </subcellularLocation>
</comment>
<keyword evidence="3" id="KW-0862">Zinc</keyword>
<gene>
    <name evidence="7" type="ORF">BEMITA_LOCUS11661</name>
</gene>
<keyword evidence="8" id="KW-1185">Reference proteome</keyword>
<dbReference type="PROSITE" id="PS50157">
    <property type="entry name" value="ZINC_FINGER_C2H2_2"/>
    <property type="match status" value="1"/>
</dbReference>
<dbReference type="PROSITE" id="PS00028">
    <property type="entry name" value="ZINC_FINGER_C2H2_1"/>
    <property type="match status" value="1"/>
</dbReference>
<feature type="domain" description="BTB" evidence="5">
    <location>
        <begin position="32"/>
        <end position="97"/>
    </location>
</feature>
<evidence type="ECO:0000259" key="5">
    <source>
        <dbReference type="PROSITE" id="PS50097"/>
    </source>
</evidence>
<accession>A0A9P0G182</accession>
<dbReference type="SUPFAM" id="SSF54695">
    <property type="entry name" value="POZ domain"/>
    <property type="match status" value="1"/>
</dbReference>
<dbReference type="InterPro" id="IPR011333">
    <property type="entry name" value="SKP1/BTB/POZ_sf"/>
</dbReference>
<reference evidence="7" key="1">
    <citation type="submission" date="2021-12" db="EMBL/GenBank/DDBJ databases">
        <authorList>
            <person name="King R."/>
        </authorList>
    </citation>
    <scope>NUCLEOTIDE SEQUENCE</scope>
</reference>
<evidence type="ECO:0000313" key="8">
    <source>
        <dbReference type="Proteomes" id="UP001152759"/>
    </source>
</evidence>
<dbReference type="GO" id="GO:0048468">
    <property type="term" value="P:cell development"/>
    <property type="evidence" value="ECO:0007669"/>
    <property type="project" value="UniProtKB-ARBA"/>
</dbReference>
<dbReference type="AlphaFoldDB" id="A0A9P0G182"/>
<keyword evidence="3" id="KW-0863">Zinc-finger</keyword>
<evidence type="ECO:0000259" key="6">
    <source>
        <dbReference type="PROSITE" id="PS50157"/>
    </source>
</evidence>
<keyword evidence="2" id="KW-0539">Nucleus</keyword>
<feature type="domain" description="C2H2-type" evidence="6">
    <location>
        <begin position="227"/>
        <end position="255"/>
    </location>
</feature>
<evidence type="ECO:0000256" key="3">
    <source>
        <dbReference type="PROSITE-ProRule" id="PRU00042"/>
    </source>
</evidence>
<dbReference type="Proteomes" id="UP001152759">
    <property type="component" value="Chromosome 7"/>
</dbReference>
<dbReference type="EMBL" id="OU963868">
    <property type="protein sequence ID" value="CAH0775448.1"/>
    <property type="molecule type" value="Genomic_DNA"/>
</dbReference>
<dbReference type="GO" id="GO:0006357">
    <property type="term" value="P:regulation of transcription by RNA polymerase II"/>
    <property type="evidence" value="ECO:0007669"/>
    <property type="project" value="TreeGrafter"/>
</dbReference>
<dbReference type="Gene3D" id="3.30.160.60">
    <property type="entry name" value="Classic Zinc Finger"/>
    <property type="match status" value="1"/>
</dbReference>
<dbReference type="OrthoDB" id="10027872at2759"/>
<sequence length="446" mass="48415">MGSNQMYSLSWGDFGSSLASTFQILRGQGELVDVTLSAGGRIFPAHKLVLSAASPLLMELLKSTQCQHPVVMLAGITASDLEALLAFIYQGEVSVDPSQLPSLLQAAHCLDITALSPTILSTDKPVFVNHPPEVVVTPSTVDMSSVSNTSMMHSDESSSALPVRKRKQVKRKSSELPNTSMGEKWARVGEENTDPVQASMSDSMVSVKHEGSGEEGGAKKLVSDLPVECSVCGVILRQSRNLRRHMELIHFKVGPKLPRGRRSLKGKSLMSLELNTADNVSNSEQNDDPLAVSESEVKLCISSNEAQTSPMVHSAIVSPEPSSSHSMSQSPHPSPAQIIHTSRSSSTDQNHSPLPTHVLTAPVVTQQIRPHLITPQMYQIPTSAQSQIEIHHTQNAPVTICDSLQTTFIPTQAMTFTTQDSNTFRQQNEILRGALYSDTREHCQTE</sequence>
<dbReference type="GO" id="GO:0003006">
    <property type="term" value="P:developmental process involved in reproduction"/>
    <property type="evidence" value="ECO:0007669"/>
    <property type="project" value="UniProtKB-ARBA"/>
</dbReference>
<feature type="compositionally biased region" description="Polar residues" evidence="4">
    <location>
        <begin position="148"/>
        <end position="160"/>
    </location>
</feature>
<dbReference type="InterPro" id="IPR013087">
    <property type="entry name" value="Znf_C2H2_type"/>
</dbReference>
<dbReference type="PANTHER" id="PTHR23110">
    <property type="entry name" value="BTB DOMAIN TRANSCRIPTION FACTOR"/>
    <property type="match status" value="1"/>
</dbReference>
<dbReference type="InterPro" id="IPR000210">
    <property type="entry name" value="BTB/POZ_dom"/>
</dbReference>
<protein>
    <submittedName>
        <fullName evidence="7">Uncharacterized protein</fullName>
    </submittedName>
</protein>
<organism evidence="7 8">
    <name type="scientific">Bemisia tabaci</name>
    <name type="common">Sweetpotato whitefly</name>
    <name type="synonym">Aleurodes tabaci</name>
    <dbReference type="NCBI Taxonomy" id="7038"/>
    <lineage>
        <taxon>Eukaryota</taxon>
        <taxon>Metazoa</taxon>
        <taxon>Ecdysozoa</taxon>
        <taxon>Arthropoda</taxon>
        <taxon>Hexapoda</taxon>
        <taxon>Insecta</taxon>
        <taxon>Pterygota</taxon>
        <taxon>Neoptera</taxon>
        <taxon>Paraneoptera</taxon>
        <taxon>Hemiptera</taxon>
        <taxon>Sternorrhyncha</taxon>
        <taxon>Aleyrodoidea</taxon>
        <taxon>Aleyrodidae</taxon>
        <taxon>Aleyrodinae</taxon>
        <taxon>Bemisia</taxon>
    </lineage>
</organism>
<dbReference type="GO" id="GO:0048513">
    <property type="term" value="P:animal organ development"/>
    <property type="evidence" value="ECO:0007669"/>
    <property type="project" value="UniProtKB-ARBA"/>
</dbReference>
<evidence type="ECO:0000256" key="1">
    <source>
        <dbReference type="ARBA" id="ARBA00004123"/>
    </source>
</evidence>
<evidence type="ECO:0000256" key="2">
    <source>
        <dbReference type="ARBA" id="ARBA00023242"/>
    </source>
</evidence>
<evidence type="ECO:0000313" key="7">
    <source>
        <dbReference type="EMBL" id="CAH0775448.1"/>
    </source>
</evidence>
<keyword evidence="3" id="KW-0479">Metal-binding</keyword>
<feature type="region of interest" description="Disordered" evidence="4">
    <location>
        <begin position="310"/>
        <end position="355"/>
    </location>
</feature>
<dbReference type="PANTHER" id="PTHR23110:SF10">
    <property type="entry name" value="TRANSCRIPTION FACTOR GAGA"/>
    <property type="match status" value="1"/>
</dbReference>
<dbReference type="Pfam" id="PF09237">
    <property type="entry name" value="GAGA"/>
    <property type="match status" value="1"/>
</dbReference>
<feature type="compositionally biased region" description="Low complexity" evidence="4">
    <location>
        <begin position="313"/>
        <end position="331"/>
    </location>
</feature>
<dbReference type="SMART" id="SM00225">
    <property type="entry name" value="BTB"/>
    <property type="match status" value="1"/>
</dbReference>
<dbReference type="PROSITE" id="PS50097">
    <property type="entry name" value="BTB"/>
    <property type="match status" value="1"/>
</dbReference>
<evidence type="ECO:0000256" key="4">
    <source>
        <dbReference type="SAM" id="MobiDB-lite"/>
    </source>
</evidence>
<dbReference type="KEGG" id="btab:109034057"/>
<dbReference type="CDD" id="cd18315">
    <property type="entry name" value="BTB_POZ_BAB-like"/>
    <property type="match status" value="1"/>
</dbReference>
<name>A0A9P0G182_BEMTA</name>
<proteinExistence type="predicted"/>
<dbReference type="InterPro" id="IPR051095">
    <property type="entry name" value="Dros_DevTransReg"/>
</dbReference>
<dbReference type="Gene3D" id="3.30.710.10">
    <property type="entry name" value="Potassium Channel Kv1.1, Chain A"/>
    <property type="match status" value="1"/>
</dbReference>
<dbReference type="Pfam" id="PF00651">
    <property type="entry name" value="BTB"/>
    <property type="match status" value="1"/>
</dbReference>
<feature type="region of interest" description="Disordered" evidence="4">
    <location>
        <begin position="148"/>
        <end position="190"/>
    </location>
</feature>
<feature type="compositionally biased region" description="Polar residues" evidence="4">
    <location>
        <begin position="339"/>
        <end position="353"/>
    </location>
</feature>
<dbReference type="InterPro" id="IPR015318">
    <property type="entry name" value="Znf_GAGA-bd_fac"/>
</dbReference>
<dbReference type="GO" id="GO:0005634">
    <property type="term" value="C:nucleus"/>
    <property type="evidence" value="ECO:0007669"/>
    <property type="project" value="UniProtKB-SubCell"/>
</dbReference>